<dbReference type="GO" id="GO:0022857">
    <property type="term" value="F:transmembrane transporter activity"/>
    <property type="evidence" value="ECO:0007669"/>
    <property type="project" value="InterPro"/>
</dbReference>
<dbReference type="EMBL" id="FZOS01000003">
    <property type="protein sequence ID" value="SNS23861.1"/>
    <property type="molecule type" value="Genomic_DNA"/>
</dbReference>
<dbReference type="Pfam" id="PF07690">
    <property type="entry name" value="MFS_1"/>
    <property type="match status" value="1"/>
</dbReference>
<dbReference type="Gene3D" id="1.20.1250.20">
    <property type="entry name" value="MFS general substrate transporter like domains"/>
    <property type="match status" value="1"/>
</dbReference>
<feature type="transmembrane region" description="Helical" evidence="4">
    <location>
        <begin position="149"/>
        <end position="171"/>
    </location>
</feature>
<feature type="transmembrane region" description="Helical" evidence="4">
    <location>
        <begin position="402"/>
        <end position="419"/>
    </location>
</feature>
<evidence type="ECO:0000256" key="2">
    <source>
        <dbReference type="ARBA" id="ARBA00022989"/>
    </source>
</evidence>
<evidence type="ECO:0000259" key="5">
    <source>
        <dbReference type="PROSITE" id="PS50850"/>
    </source>
</evidence>
<dbReference type="AlphaFoldDB" id="A0A239CW30"/>
<evidence type="ECO:0000313" key="7">
    <source>
        <dbReference type="Proteomes" id="UP000198281"/>
    </source>
</evidence>
<dbReference type="Proteomes" id="UP000198281">
    <property type="component" value="Unassembled WGS sequence"/>
</dbReference>
<dbReference type="PANTHER" id="PTHR23546:SF1">
    <property type="entry name" value="MEMBRANE PROTEIN"/>
    <property type="match status" value="1"/>
</dbReference>
<dbReference type="PROSITE" id="PS50850">
    <property type="entry name" value="MFS"/>
    <property type="match status" value="1"/>
</dbReference>
<feature type="transmembrane region" description="Helical" evidence="4">
    <location>
        <begin position="79"/>
        <end position="101"/>
    </location>
</feature>
<dbReference type="InterPro" id="IPR036259">
    <property type="entry name" value="MFS_trans_sf"/>
</dbReference>
<feature type="transmembrane region" description="Helical" evidence="4">
    <location>
        <begin position="107"/>
        <end position="128"/>
    </location>
</feature>
<feature type="transmembrane region" description="Helical" evidence="4">
    <location>
        <begin position="246"/>
        <end position="272"/>
    </location>
</feature>
<name>A0A239CW30_9SPHN</name>
<accession>A0A239CW30</accession>
<keyword evidence="3 4" id="KW-0472">Membrane</keyword>
<gene>
    <name evidence="6" type="ORF">SAMN06295912_10353</name>
</gene>
<feature type="transmembrane region" description="Helical" evidence="4">
    <location>
        <begin position="177"/>
        <end position="199"/>
    </location>
</feature>
<feature type="domain" description="Major facilitator superfamily (MFS) profile" evidence="5">
    <location>
        <begin position="12"/>
        <end position="424"/>
    </location>
</feature>
<feature type="transmembrane region" description="Helical" evidence="4">
    <location>
        <begin position="284"/>
        <end position="304"/>
    </location>
</feature>
<protein>
    <submittedName>
        <fullName evidence="6">Major Facilitator Superfamily protein</fullName>
    </submittedName>
</protein>
<dbReference type="RefSeq" id="WP_089218357.1">
    <property type="nucleotide sequence ID" value="NZ_FZOS01000003.1"/>
</dbReference>
<evidence type="ECO:0000313" key="6">
    <source>
        <dbReference type="EMBL" id="SNS23861.1"/>
    </source>
</evidence>
<evidence type="ECO:0000256" key="4">
    <source>
        <dbReference type="SAM" id="Phobius"/>
    </source>
</evidence>
<keyword evidence="1 4" id="KW-0812">Transmembrane</keyword>
<evidence type="ECO:0000256" key="3">
    <source>
        <dbReference type="ARBA" id="ARBA00023136"/>
    </source>
</evidence>
<feature type="transmembrane region" description="Helical" evidence="4">
    <location>
        <begin position="339"/>
        <end position="365"/>
    </location>
</feature>
<feature type="transmembrane region" description="Helical" evidence="4">
    <location>
        <begin position="377"/>
        <end position="396"/>
    </location>
</feature>
<keyword evidence="7" id="KW-1185">Reference proteome</keyword>
<dbReference type="InterPro" id="IPR020846">
    <property type="entry name" value="MFS_dom"/>
</dbReference>
<organism evidence="6 7">
    <name type="scientific">Edaphosphingomonas laterariae</name>
    <dbReference type="NCBI Taxonomy" id="861865"/>
    <lineage>
        <taxon>Bacteria</taxon>
        <taxon>Pseudomonadati</taxon>
        <taxon>Pseudomonadota</taxon>
        <taxon>Alphaproteobacteria</taxon>
        <taxon>Sphingomonadales</taxon>
        <taxon>Rhizorhabdaceae</taxon>
        <taxon>Edaphosphingomonas</taxon>
    </lineage>
</organism>
<keyword evidence="2 4" id="KW-1133">Transmembrane helix</keyword>
<sequence length="424" mass="43465">MASLNMSGTRRDFALLFLVMLTIAAGNTALQSVLPAIGRLLALPDAVIALTFSFSALVWALAAPGWARRSDRQGRKRMVLTGLIGFVISLLLCALALTAGISGWAAALPAFAGFIAARMIYGFLGAAAPPAAQALVASRTSRAERTNALTLLASAFGLGTILGPALAPFFMLPVVGLAGPAYIFALMGAVVLVATWRLLPDDGPDMRVHGAATAEPSIGGEPSGASVIAALNEQTSERLRWTDPRLLPWMISGLVAGHAQAMAGQAIGFLVMDRLELPPIAAQPVIGVVLMAGAAAALLAQWGIIPRLRLGPRAMVIWGALIAAAGCAMIASASDIHGLAVAFALASLGFGFLRPGFTAGASLAVGTREQGLVAGRVTSINGAVFVLGPSIGIGLYQIAPPIPYLLAAGALLLNAAYAARRLQR</sequence>
<proteinExistence type="predicted"/>
<feature type="transmembrane region" description="Helical" evidence="4">
    <location>
        <begin position="47"/>
        <end position="67"/>
    </location>
</feature>
<evidence type="ECO:0000256" key="1">
    <source>
        <dbReference type="ARBA" id="ARBA00022692"/>
    </source>
</evidence>
<reference evidence="7" key="1">
    <citation type="submission" date="2017-06" db="EMBL/GenBank/DDBJ databases">
        <authorList>
            <person name="Varghese N."/>
            <person name="Submissions S."/>
        </authorList>
    </citation>
    <scope>NUCLEOTIDE SEQUENCE [LARGE SCALE GENOMIC DNA]</scope>
    <source>
        <strain evidence="7">LNB2</strain>
    </source>
</reference>
<dbReference type="OrthoDB" id="65739at2"/>
<dbReference type="InterPro" id="IPR011701">
    <property type="entry name" value="MFS"/>
</dbReference>
<feature type="transmembrane region" description="Helical" evidence="4">
    <location>
        <begin position="316"/>
        <end position="333"/>
    </location>
</feature>
<dbReference type="PANTHER" id="PTHR23546">
    <property type="entry name" value="TRANSPORT PROTEIN"/>
    <property type="match status" value="1"/>
</dbReference>
<dbReference type="SUPFAM" id="SSF103473">
    <property type="entry name" value="MFS general substrate transporter"/>
    <property type="match status" value="1"/>
</dbReference>